<dbReference type="RefSeq" id="WP_084851859.1">
    <property type="nucleotide sequence ID" value="NZ_CP061724.1"/>
</dbReference>
<evidence type="ECO:0000313" key="3">
    <source>
        <dbReference type="Proteomes" id="UP000193675"/>
    </source>
</evidence>
<evidence type="ECO:0000313" key="4">
    <source>
        <dbReference type="Proteomes" id="UP000516786"/>
    </source>
</evidence>
<evidence type="ECO:0000313" key="2">
    <source>
        <dbReference type="EMBL" id="QOD01395.1"/>
    </source>
</evidence>
<name>A0A1X0Z7H1_PSEPU</name>
<evidence type="ECO:0000313" key="1">
    <source>
        <dbReference type="EMBL" id="ORL58709.1"/>
    </source>
</evidence>
<dbReference type="Proteomes" id="UP000193675">
    <property type="component" value="Unassembled WGS sequence"/>
</dbReference>
<accession>A0A1X0Z7H1</accession>
<dbReference type="Proteomes" id="UP000516786">
    <property type="component" value="Plasmid pZXPA-20-602k"/>
</dbReference>
<reference evidence="2 4" key="2">
    <citation type="submission" date="2020-09" db="EMBL/GenBank/DDBJ databases">
        <title>Co-existence of a novel multidrug-resistance efflux pump with carbapenem resistance gene blaVIM-2 in one megaplasmid in Pseudomonas putida.</title>
        <authorList>
            <person name="Peng K."/>
            <person name="Li R."/>
        </authorList>
    </citation>
    <scope>NUCLEOTIDE SEQUENCE [LARGE SCALE GENOMIC DNA]</scope>
    <source>
        <strain evidence="2 4">ZXPA-20</strain>
        <plasmid evidence="2 4">pZXPA-20-602k</plasmid>
    </source>
</reference>
<sequence>MRMTHSPFPKHAPHIIEALERARVEKADGVLSGFRLLDADGVGRRKAGGYTFGRAGFEDETPIHTSEVTVVGLDVITTSSGSRYVIADYYGDAKAELKELKAVMRGQKKDQRPLAKTH</sequence>
<proteinExistence type="predicted"/>
<geneLocation type="plasmid" evidence="2 4">
    <name>pZXPA-20-602k</name>
</geneLocation>
<protein>
    <submittedName>
        <fullName evidence="1">Uncharacterized protein</fullName>
    </submittedName>
</protein>
<dbReference type="AlphaFoldDB" id="A0A1X0Z7H1"/>
<keyword evidence="2" id="KW-0614">Plasmid</keyword>
<dbReference type="EMBL" id="NBWC01000049">
    <property type="protein sequence ID" value="ORL58709.1"/>
    <property type="molecule type" value="Genomic_DNA"/>
</dbReference>
<reference evidence="1 3" key="1">
    <citation type="submission" date="2017-04" db="EMBL/GenBank/DDBJ databases">
        <title>Presence of VIM-2 positive Pseudomonas species in chickens and their surrounding environment.</title>
        <authorList>
            <person name="Zhang R."/>
        </authorList>
    </citation>
    <scope>NUCLEOTIDE SEQUENCE [LARGE SCALE GENOMIC DNA]</scope>
    <source>
        <strain evidence="1 3">DZ-C18</strain>
    </source>
</reference>
<dbReference type="EMBL" id="CP061724">
    <property type="protein sequence ID" value="QOD01395.1"/>
    <property type="molecule type" value="Genomic_DNA"/>
</dbReference>
<organism evidence="1 3">
    <name type="scientific">Pseudomonas putida</name>
    <name type="common">Arthrobacter siderocapsulatus</name>
    <dbReference type="NCBI Taxonomy" id="303"/>
    <lineage>
        <taxon>Bacteria</taxon>
        <taxon>Pseudomonadati</taxon>
        <taxon>Pseudomonadota</taxon>
        <taxon>Gammaproteobacteria</taxon>
        <taxon>Pseudomonadales</taxon>
        <taxon>Pseudomonadaceae</taxon>
        <taxon>Pseudomonas</taxon>
    </lineage>
</organism>
<gene>
    <name evidence="1" type="ORF">B7H17_24570</name>
    <name evidence="2" type="ORF">ID616_32925</name>
</gene>